<dbReference type="EMBL" id="GBRH01196719">
    <property type="protein sequence ID" value="JAE01177.1"/>
    <property type="molecule type" value="Transcribed_RNA"/>
</dbReference>
<accession>A0A0A9EM57</accession>
<name>A0A0A9EM57_ARUDO</name>
<proteinExistence type="predicted"/>
<reference evidence="1" key="1">
    <citation type="submission" date="2014-09" db="EMBL/GenBank/DDBJ databases">
        <authorList>
            <person name="Magalhaes I.L.F."/>
            <person name="Oliveira U."/>
            <person name="Santos F.R."/>
            <person name="Vidigal T.H.D.A."/>
            <person name="Brescovit A.D."/>
            <person name="Santos A.J."/>
        </authorList>
    </citation>
    <scope>NUCLEOTIDE SEQUENCE</scope>
    <source>
        <tissue evidence="1">Shoot tissue taken approximately 20 cm above the soil surface</tissue>
    </source>
</reference>
<organism evidence="1">
    <name type="scientific">Arundo donax</name>
    <name type="common">Giant reed</name>
    <name type="synonym">Donax arundinaceus</name>
    <dbReference type="NCBI Taxonomy" id="35708"/>
    <lineage>
        <taxon>Eukaryota</taxon>
        <taxon>Viridiplantae</taxon>
        <taxon>Streptophyta</taxon>
        <taxon>Embryophyta</taxon>
        <taxon>Tracheophyta</taxon>
        <taxon>Spermatophyta</taxon>
        <taxon>Magnoliopsida</taxon>
        <taxon>Liliopsida</taxon>
        <taxon>Poales</taxon>
        <taxon>Poaceae</taxon>
        <taxon>PACMAD clade</taxon>
        <taxon>Arundinoideae</taxon>
        <taxon>Arundineae</taxon>
        <taxon>Arundo</taxon>
    </lineage>
</organism>
<reference evidence="1" key="2">
    <citation type="journal article" date="2015" name="Data Brief">
        <title>Shoot transcriptome of the giant reed, Arundo donax.</title>
        <authorList>
            <person name="Barrero R.A."/>
            <person name="Guerrero F.D."/>
            <person name="Moolhuijzen P."/>
            <person name="Goolsby J.A."/>
            <person name="Tidwell J."/>
            <person name="Bellgard S.E."/>
            <person name="Bellgard M.I."/>
        </authorList>
    </citation>
    <scope>NUCLEOTIDE SEQUENCE</scope>
    <source>
        <tissue evidence="1">Shoot tissue taken approximately 20 cm above the soil surface</tissue>
    </source>
</reference>
<evidence type="ECO:0000313" key="1">
    <source>
        <dbReference type="EMBL" id="JAE01177.1"/>
    </source>
</evidence>
<sequence>MGVSGEPSNKILSSVMRTPLCFAVKSAFTRLIKTLEIGSISPLVIIARRSLVSRSSGARADA</sequence>
<dbReference type="AlphaFoldDB" id="A0A0A9EM57"/>
<protein>
    <submittedName>
        <fullName evidence="1">Uncharacterized protein</fullName>
    </submittedName>
</protein>